<dbReference type="InterPro" id="IPR017871">
    <property type="entry name" value="ABC_transporter-like_CS"/>
</dbReference>
<accession>F6EPZ7</accession>
<keyword evidence="6" id="KW-0408">Iron</keyword>
<evidence type="ECO:0000256" key="6">
    <source>
        <dbReference type="ARBA" id="ARBA00023004"/>
    </source>
</evidence>
<dbReference type="InterPro" id="IPR003593">
    <property type="entry name" value="AAA+_ATPase"/>
</dbReference>
<dbReference type="GO" id="GO:0016887">
    <property type="term" value="F:ATP hydrolysis activity"/>
    <property type="evidence" value="ECO:0007669"/>
    <property type="project" value="InterPro"/>
</dbReference>
<keyword evidence="3" id="KW-0410">Iron transport</keyword>
<evidence type="ECO:0000256" key="5">
    <source>
        <dbReference type="ARBA" id="ARBA00022840"/>
    </source>
</evidence>
<evidence type="ECO:0000256" key="3">
    <source>
        <dbReference type="ARBA" id="ARBA00022496"/>
    </source>
</evidence>
<dbReference type="AlphaFoldDB" id="F6EPZ7"/>
<evidence type="ECO:0000256" key="8">
    <source>
        <dbReference type="ARBA" id="ARBA00023136"/>
    </source>
</evidence>
<dbReference type="PANTHER" id="PTHR42781:SF4">
    <property type="entry name" value="SPERMIDINE_PUTRESCINE IMPORT ATP-BINDING PROTEIN POTA"/>
    <property type="match status" value="1"/>
</dbReference>
<keyword evidence="2" id="KW-1003">Cell membrane</keyword>
<keyword evidence="12" id="KW-1185">Reference proteome</keyword>
<dbReference type="GO" id="GO:0016020">
    <property type="term" value="C:membrane"/>
    <property type="evidence" value="ECO:0007669"/>
    <property type="project" value="InterPro"/>
</dbReference>
<evidence type="ECO:0000313" key="11">
    <source>
        <dbReference type="EMBL" id="AEF41818.1"/>
    </source>
</evidence>
<dbReference type="GO" id="GO:0005524">
    <property type="term" value="F:ATP binding"/>
    <property type="evidence" value="ECO:0007669"/>
    <property type="project" value="UniProtKB-KW"/>
</dbReference>
<dbReference type="PANTHER" id="PTHR42781">
    <property type="entry name" value="SPERMIDINE/PUTRESCINE IMPORT ATP-BINDING PROTEIN POTA"/>
    <property type="match status" value="1"/>
</dbReference>
<dbReference type="GO" id="GO:0015408">
    <property type="term" value="F:ABC-type ferric iron transporter activity"/>
    <property type="evidence" value="ECO:0007669"/>
    <property type="project" value="InterPro"/>
</dbReference>
<dbReference type="eggNOG" id="COG3842">
    <property type="taxonomic scope" value="Bacteria"/>
</dbReference>
<evidence type="ECO:0000256" key="4">
    <source>
        <dbReference type="ARBA" id="ARBA00022741"/>
    </source>
</evidence>
<keyword evidence="4" id="KW-0547">Nucleotide-binding</keyword>
<gene>
    <name evidence="11" type="ordered locus">AS9A_3377</name>
</gene>
<feature type="domain" description="ABC transporter" evidence="10">
    <location>
        <begin position="2"/>
        <end position="239"/>
    </location>
</feature>
<dbReference type="SMART" id="SM00382">
    <property type="entry name" value="AAA"/>
    <property type="match status" value="1"/>
</dbReference>
<name>F6EPZ7_HOYSD</name>
<keyword evidence="8" id="KW-0472">Membrane</keyword>
<evidence type="ECO:0000256" key="1">
    <source>
        <dbReference type="ARBA" id="ARBA00022448"/>
    </source>
</evidence>
<dbReference type="SUPFAM" id="SSF52540">
    <property type="entry name" value="P-loop containing nucleoside triphosphate hydrolases"/>
    <property type="match status" value="1"/>
</dbReference>
<organism evidence="11 12">
    <name type="scientific">Hoyosella subflava (strain DSM 45089 / JCM 17490 / NBRC 109087 / DQS3-9A1)</name>
    <name type="common">Amycolicicoccus subflavus</name>
    <dbReference type="NCBI Taxonomy" id="443218"/>
    <lineage>
        <taxon>Bacteria</taxon>
        <taxon>Bacillati</taxon>
        <taxon>Actinomycetota</taxon>
        <taxon>Actinomycetes</taxon>
        <taxon>Mycobacteriales</taxon>
        <taxon>Hoyosellaceae</taxon>
        <taxon>Hoyosella</taxon>
    </lineage>
</organism>
<reference evidence="11 12" key="1">
    <citation type="journal article" date="2011" name="J. Bacteriol.">
        <title>Complete genome sequence of Amycolicicoccus subflavus DQS3-9A1T, an actinomycete isolated from crude oil-polluted soil.</title>
        <authorList>
            <person name="Cai M."/>
            <person name="Chen W.M."/>
            <person name="Nie Y."/>
            <person name="Chi C.Q."/>
            <person name="Wang Y.N."/>
            <person name="Tang Y.Q."/>
            <person name="Li G.Y."/>
            <person name="Wu X.L."/>
        </authorList>
    </citation>
    <scope>NUCLEOTIDE SEQUENCE [LARGE SCALE GENOMIC DNA]</scope>
    <source>
        <strain evidence="12">DSM 45089 / DQS3-9A1</strain>
    </source>
</reference>
<dbReference type="PROSITE" id="PS00211">
    <property type="entry name" value="ABC_TRANSPORTER_1"/>
    <property type="match status" value="1"/>
</dbReference>
<dbReference type="InterPro" id="IPR003439">
    <property type="entry name" value="ABC_transporter-like_ATP-bd"/>
</dbReference>
<dbReference type="RefSeq" id="WP_013808167.1">
    <property type="nucleotide sequence ID" value="NC_015564.1"/>
</dbReference>
<dbReference type="OrthoDB" id="9802264at2"/>
<evidence type="ECO:0000259" key="10">
    <source>
        <dbReference type="PROSITE" id="PS50893"/>
    </source>
</evidence>
<proteinExistence type="predicted"/>
<dbReference type="Pfam" id="PF00005">
    <property type="entry name" value="ABC_tran"/>
    <property type="match status" value="1"/>
</dbReference>
<dbReference type="STRING" id="443218.AS9A_3377"/>
<dbReference type="CDD" id="cd03259">
    <property type="entry name" value="ABC_Carb_Solutes_like"/>
    <property type="match status" value="1"/>
</dbReference>
<dbReference type="GO" id="GO:0015418">
    <property type="term" value="F:ABC-type quaternary ammonium compound transporting activity"/>
    <property type="evidence" value="ECO:0007669"/>
    <property type="project" value="UniProtKB-EC"/>
</dbReference>
<dbReference type="Gene3D" id="3.40.50.300">
    <property type="entry name" value="P-loop containing nucleotide triphosphate hydrolases"/>
    <property type="match status" value="1"/>
</dbReference>
<protein>
    <recommendedName>
        <fullName evidence="9">ABC-type quaternary amine transporter</fullName>
        <ecNumber evidence="9">7.6.2.9</ecNumber>
    </recommendedName>
</protein>
<evidence type="ECO:0000256" key="9">
    <source>
        <dbReference type="ARBA" id="ARBA00066388"/>
    </source>
</evidence>
<dbReference type="HOGENOM" id="CLU_000604_1_1_11"/>
<dbReference type="InterPro" id="IPR050093">
    <property type="entry name" value="ABC_SmlMolc_Importer"/>
</dbReference>
<dbReference type="FunFam" id="3.40.50.300:FF:000425">
    <property type="entry name" value="Probable ABC transporter, ATP-binding subunit"/>
    <property type="match status" value="1"/>
</dbReference>
<evidence type="ECO:0000256" key="7">
    <source>
        <dbReference type="ARBA" id="ARBA00023065"/>
    </source>
</evidence>
<evidence type="ECO:0000313" key="12">
    <source>
        <dbReference type="Proteomes" id="UP000009235"/>
    </source>
</evidence>
<keyword evidence="5 11" id="KW-0067">ATP-binding</keyword>
<dbReference type="EC" id="7.6.2.9" evidence="9"/>
<evidence type="ECO:0000256" key="2">
    <source>
        <dbReference type="ARBA" id="ARBA00022475"/>
    </source>
</evidence>
<dbReference type="InterPro" id="IPR027417">
    <property type="entry name" value="P-loop_NTPase"/>
</dbReference>
<sequence length="350" mass="36731">MLVLDSVTVRYGAVAAVEDVSLTFPAQPSIMALLGPSGSGKSTILRAIAGLEPLANGRIEFDGADLSGLPVHRRNIGLVFQDGQLFPHRTVAGNIEYGLAIRRPGEKATMPREARRRRVHELLEMVGLEGYGGRRVDQLSGGEAQRVALARALAPRPRLLLLDEPLSALDKGLRDRLAADIRRVVAESSTPALVVTHDQAEAAFLADQIAVIIGGNIRQIAQPRSLWSGPADRDVAAFLGYTSLIPADVEHGVARCALGAVGVDAADGPAELALGSDSLVLARHGPISATVSSVVVLPDGLRLRVVIEGQGEFSAKGTLHDSVTPGDSVRLGLDGRRAGVVSDVRAGSHV</sequence>
<keyword evidence="1" id="KW-0813">Transport</keyword>
<dbReference type="EMBL" id="CP002786">
    <property type="protein sequence ID" value="AEF41818.1"/>
    <property type="molecule type" value="Genomic_DNA"/>
</dbReference>
<dbReference type="KEGG" id="asd:AS9A_3377"/>
<dbReference type="InterPro" id="IPR015853">
    <property type="entry name" value="ABC_transpr_FbpC"/>
</dbReference>
<keyword evidence="7" id="KW-0406">Ion transport</keyword>
<dbReference type="Proteomes" id="UP000009235">
    <property type="component" value="Chromosome"/>
</dbReference>
<dbReference type="PROSITE" id="PS50893">
    <property type="entry name" value="ABC_TRANSPORTER_2"/>
    <property type="match status" value="1"/>
</dbReference>